<keyword evidence="5" id="KW-0472">Membrane</keyword>
<dbReference type="InterPro" id="IPR046956">
    <property type="entry name" value="RLP23-like"/>
</dbReference>
<dbReference type="SUPFAM" id="SSF52047">
    <property type="entry name" value="RNI-like"/>
    <property type="match status" value="1"/>
</dbReference>
<reference evidence="8" key="1">
    <citation type="journal article" date="2021" name="Front. Plant Sci.">
        <title>Chromosome-Scale Genome Assembly for Chinese Sour Jujube and Insights Into Its Genome Evolution and Domestication Signature.</title>
        <authorList>
            <person name="Shen L.-Y."/>
            <person name="Luo H."/>
            <person name="Wang X.-L."/>
            <person name="Wang X.-M."/>
            <person name="Qiu X.-J."/>
            <person name="Liu H."/>
            <person name="Zhou S.-S."/>
            <person name="Jia K.-H."/>
            <person name="Nie S."/>
            <person name="Bao Y.-T."/>
            <person name="Zhang R.-G."/>
            <person name="Yun Q.-Z."/>
            <person name="Chai Y.-H."/>
            <person name="Lu J.-Y."/>
            <person name="Li Y."/>
            <person name="Zhao S.-W."/>
            <person name="Mao J.-F."/>
            <person name="Jia S.-G."/>
            <person name="Mao Y.-M."/>
        </authorList>
    </citation>
    <scope>NUCLEOTIDE SEQUENCE</scope>
    <source>
        <strain evidence="8">AT0</strain>
        <tissue evidence="8">Leaf</tissue>
    </source>
</reference>
<dbReference type="GO" id="GO:0016020">
    <property type="term" value="C:membrane"/>
    <property type="evidence" value="ECO:0007669"/>
    <property type="project" value="UniProtKB-SubCell"/>
</dbReference>
<organism evidence="8 9">
    <name type="scientific">Ziziphus jujuba var. spinosa</name>
    <dbReference type="NCBI Taxonomy" id="714518"/>
    <lineage>
        <taxon>Eukaryota</taxon>
        <taxon>Viridiplantae</taxon>
        <taxon>Streptophyta</taxon>
        <taxon>Embryophyta</taxon>
        <taxon>Tracheophyta</taxon>
        <taxon>Spermatophyta</taxon>
        <taxon>Magnoliopsida</taxon>
        <taxon>eudicotyledons</taxon>
        <taxon>Gunneridae</taxon>
        <taxon>Pentapetalae</taxon>
        <taxon>rosids</taxon>
        <taxon>fabids</taxon>
        <taxon>Rosales</taxon>
        <taxon>Rhamnaceae</taxon>
        <taxon>Paliureae</taxon>
        <taxon>Ziziphus</taxon>
    </lineage>
</organism>
<evidence type="ECO:0000256" key="1">
    <source>
        <dbReference type="ARBA" id="ARBA00004479"/>
    </source>
</evidence>
<evidence type="ECO:0000256" key="4">
    <source>
        <dbReference type="ARBA" id="ARBA00022989"/>
    </source>
</evidence>
<name>A0A978UVF7_ZIZJJ</name>
<proteinExistence type="predicted"/>
<keyword evidence="7" id="KW-0325">Glycoprotein</keyword>
<comment type="caution">
    <text evidence="8">The sequence shown here is derived from an EMBL/GenBank/DDBJ whole genome shotgun (WGS) entry which is preliminary data.</text>
</comment>
<dbReference type="EMBL" id="JAEACU010000009">
    <property type="protein sequence ID" value="KAH7518857.1"/>
    <property type="molecule type" value="Genomic_DNA"/>
</dbReference>
<keyword evidence="3" id="KW-0732">Signal</keyword>
<evidence type="ECO:0000313" key="8">
    <source>
        <dbReference type="EMBL" id="KAH7518857.1"/>
    </source>
</evidence>
<keyword evidence="2" id="KW-0812">Transmembrane</keyword>
<comment type="subcellular location">
    <subcellularLocation>
        <location evidence="1">Membrane</location>
        <topology evidence="1">Single-pass type I membrane protein</topology>
    </subcellularLocation>
</comment>
<evidence type="ECO:0000256" key="5">
    <source>
        <dbReference type="ARBA" id="ARBA00023136"/>
    </source>
</evidence>
<evidence type="ECO:0000256" key="6">
    <source>
        <dbReference type="ARBA" id="ARBA00023170"/>
    </source>
</evidence>
<dbReference type="PANTHER" id="PTHR48063">
    <property type="entry name" value="LRR RECEPTOR-LIKE KINASE"/>
    <property type="match status" value="1"/>
</dbReference>
<dbReference type="Gene3D" id="3.80.10.10">
    <property type="entry name" value="Ribonuclease Inhibitor"/>
    <property type="match status" value="1"/>
</dbReference>
<dbReference type="InterPro" id="IPR032675">
    <property type="entry name" value="LRR_dom_sf"/>
</dbReference>
<keyword evidence="4" id="KW-1133">Transmembrane helix</keyword>
<sequence>MPMLTYLDISWNSHQWRHSIVSISNLTELTSFNISNNHLSGEVPDILVITNFLGNFGLDRRKHGWVDEFTINVQLLQWKHSSRILRPYQPSHLRSITQYLSGHIPHCLGNFDEMRSDDIYFVGSSTLALTNGSFKIMAKANKSHRTANFEFISKSFDREDSSNIGKIPTANQFLTFDDPSIYQGNVGLCGKPLDNDCLGSSQFGTPRGEKEDKDGYEHIAQLGMVFDFRLLFCNFQMCNLCENFTQ</sequence>
<gene>
    <name evidence="8" type="ORF">FEM48_Zijuj09G0215700</name>
</gene>
<accession>A0A978UVF7</accession>
<evidence type="ECO:0000256" key="7">
    <source>
        <dbReference type="ARBA" id="ARBA00023180"/>
    </source>
</evidence>
<evidence type="ECO:0000256" key="2">
    <source>
        <dbReference type="ARBA" id="ARBA00022692"/>
    </source>
</evidence>
<evidence type="ECO:0000256" key="3">
    <source>
        <dbReference type="ARBA" id="ARBA00022729"/>
    </source>
</evidence>
<dbReference type="Proteomes" id="UP000813462">
    <property type="component" value="Unassembled WGS sequence"/>
</dbReference>
<evidence type="ECO:0000313" key="9">
    <source>
        <dbReference type="Proteomes" id="UP000813462"/>
    </source>
</evidence>
<dbReference type="AlphaFoldDB" id="A0A978UVF7"/>
<dbReference type="PANTHER" id="PTHR48063:SF112">
    <property type="entry name" value="RECEPTOR LIKE PROTEIN 30-LIKE"/>
    <property type="match status" value="1"/>
</dbReference>
<protein>
    <submittedName>
        <fullName evidence="8">Uncharacterized protein</fullName>
    </submittedName>
</protein>
<keyword evidence="6" id="KW-0675">Receptor</keyword>